<dbReference type="KEGG" id="fab:101821810"/>
<name>A0A803VSN2_FICAL</name>
<dbReference type="Ensembl" id="ENSFALT00000043415.1">
    <property type="protein sequence ID" value="ENSFALP00000025738.1"/>
    <property type="gene ID" value="ENSFALG00000023621.1"/>
</dbReference>
<dbReference type="InterPro" id="IPR039471">
    <property type="entry name" value="CXorf65-like"/>
</dbReference>
<keyword evidence="3" id="KW-1185">Reference proteome</keyword>
<protein>
    <submittedName>
        <fullName evidence="2">Chromosome 22 open reading frame 15</fullName>
    </submittedName>
</protein>
<dbReference type="PANTHER" id="PTHR33887:SF1">
    <property type="entry name" value="GENE 867-RELATED"/>
    <property type="match status" value="1"/>
</dbReference>
<feature type="region of interest" description="Disordered" evidence="1">
    <location>
        <begin position="129"/>
        <end position="169"/>
    </location>
</feature>
<proteinExistence type="predicted"/>
<sequence length="169" mass="18967">MPAGRDPAPQPCPGHSSTMFATVRFGANCQIMVNLLCCVQTLMGHLKWKCQCRPEDCIDLVDEKGTLMNLSKVEDPASEYASKYLQGRQRYILIRVVREENSEATSYESLLEDLGKHYPDLPDQLEQLSGKIQQTNQRKKSSLPTAQPQAKSRATLQSKRGLESKNTPK</sequence>
<evidence type="ECO:0000313" key="3">
    <source>
        <dbReference type="Proteomes" id="UP000016665"/>
    </source>
</evidence>
<reference evidence="2" key="2">
    <citation type="submission" date="2025-08" db="UniProtKB">
        <authorList>
            <consortium name="Ensembl"/>
        </authorList>
    </citation>
    <scope>IDENTIFICATION</scope>
</reference>
<organism evidence="2 3">
    <name type="scientific">Ficedula albicollis</name>
    <name type="common">Collared flycatcher</name>
    <name type="synonym">Muscicapa albicollis</name>
    <dbReference type="NCBI Taxonomy" id="59894"/>
    <lineage>
        <taxon>Eukaryota</taxon>
        <taxon>Metazoa</taxon>
        <taxon>Chordata</taxon>
        <taxon>Craniata</taxon>
        <taxon>Vertebrata</taxon>
        <taxon>Euteleostomi</taxon>
        <taxon>Archelosauria</taxon>
        <taxon>Archosauria</taxon>
        <taxon>Dinosauria</taxon>
        <taxon>Saurischia</taxon>
        <taxon>Theropoda</taxon>
        <taxon>Coelurosauria</taxon>
        <taxon>Aves</taxon>
        <taxon>Neognathae</taxon>
        <taxon>Neoaves</taxon>
        <taxon>Telluraves</taxon>
        <taxon>Australaves</taxon>
        <taxon>Passeriformes</taxon>
        <taxon>Muscicapidae</taxon>
        <taxon>Ficedula</taxon>
    </lineage>
</organism>
<accession>A0A803VSN2</accession>
<gene>
    <name evidence="2" type="primary">C22orf15</name>
</gene>
<dbReference type="AlphaFoldDB" id="A0A803VSN2"/>
<dbReference type="Pfam" id="PF15874">
    <property type="entry name" value="Il2rg"/>
    <property type="match status" value="1"/>
</dbReference>
<reference evidence="2 3" key="1">
    <citation type="journal article" date="2012" name="Nature">
        <title>The genomic landscape of species divergence in Ficedula flycatchers.</title>
        <authorList>
            <person name="Ellegren H."/>
            <person name="Smeds L."/>
            <person name="Burri R."/>
            <person name="Olason P.I."/>
            <person name="Backstrom N."/>
            <person name="Kawakami T."/>
            <person name="Kunstner A."/>
            <person name="Makinen H."/>
            <person name="Nadachowska-Brzyska K."/>
            <person name="Qvarnstrom A."/>
            <person name="Uebbing S."/>
            <person name="Wolf J.B."/>
        </authorList>
    </citation>
    <scope>NUCLEOTIDE SEQUENCE [LARGE SCALE GENOMIC DNA]</scope>
</reference>
<dbReference type="Proteomes" id="UP000016665">
    <property type="component" value="Chromosome 15"/>
</dbReference>
<dbReference type="OrthoDB" id="2109241at2759"/>
<reference evidence="2" key="3">
    <citation type="submission" date="2025-09" db="UniProtKB">
        <authorList>
            <consortium name="Ensembl"/>
        </authorList>
    </citation>
    <scope>IDENTIFICATION</scope>
</reference>
<evidence type="ECO:0000256" key="1">
    <source>
        <dbReference type="SAM" id="MobiDB-lite"/>
    </source>
</evidence>
<dbReference type="CTD" id="125622955"/>
<dbReference type="GeneTree" id="ENSGT00390000015147"/>
<dbReference type="PANTHER" id="PTHR33887">
    <property type="entry name" value="PB1 DOMAIN-CONTAINING PROTEIN"/>
    <property type="match status" value="1"/>
</dbReference>
<evidence type="ECO:0000313" key="2">
    <source>
        <dbReference type="Ensembl" id="ENSFALP00000025738.1"/>
    </source>
</evidence>